<dbReference type="RefSeq" id="XP_007514220.1">
    <property type="nucleotide sequence ID" value="XM_007514158.1"/>
</dbReference>
<keyword evidence="5" id="KW-1185">Reference proteome</keyword>
<dbReference type="EMBL" id="FO082276">
    <property type="protein sequence ID" value="CCO15657.1"/>
    <property type="molecule type" value="Genomic_DNA"/>
</dbReference>
<feature type="region of interest" description="Disordered" evidence="2">
    <location>
        <begin position="313"/>
        <end position="392"/>
    </location>
</feature>
<name>K8ECC7_9CHLO</name>
<feature type="compositionally biased region" description="Basic and acidic residues" evidence="2">
    <location>
        <begin position="109"/>
        <end position="118"/>
    </location>
</feature>
<evidence type="ECO:0000259" key="3">
    <source>
        <dbReference type="PROSITE" id="PS51184"/>
    </source>
</evidence>
<dbReference type="Pfam" id="PF13621">
    <property type="entry name" value="Cupin_8"/>
    <property type="match status" value="1"/>
</dbReference>
<dbReference type="STRING" id="41875.K8ECC7"/>
<organism evidence="4 5">
    <name type="scientific">Bathycoccus prasinos</name>
    <dbReference type="NCBI Taxonomy" id="41875"/>
    <lineage>
        <taxon>Eukaryota</taxon>
        <taxon>Viridiplantae</taxon>
        <taxon>Chlorophyta</taxon>
        <taxon>Mamiellophyceae</taxon>
        <taxon>Mamiellales</taxon>
        <taxon>Bathycoccaceae</taxon>
        <taxon>Bathycoccus</taxon>
    </lineage>
</organism>
<dbReference type="PANTHER" id="PTHR12461:SF100">
    <property type="entry name" value="JMJC DOMAIN-CONTAINING PROTEIN 4"/>
    <property type="match status" value="1"/>
</dbReference>
<feature type="compositionally biased region" description="Acidic residues" evidence="2">
    <location>
        <begin position="94"/>
        <end position="108"/>
    </location>
</feature>
<dbReference type="PROSITE" id="PS51184">
    <property type="entry name" value="JMJC"/>
    <property type="match status" value="1"/>
</dbReference>
<feature type="domain" description="JmjC" evidence="3">
    <location>
        <begin position="189"/>
        <end position="469"/>
    </location>
</feature>
<feature type="compositionally biased region" description="Acidic residues" evidence="2">
    <location>
        <begin position="321"/>
        <end position="362"/>
    </location>
</feature>
<evidence type="ECO:0000313" key="4">
    <source>
        <dbReference type="EMBL" id="CCO15657.1"/>
    </source>
</evidence>
<dbReference type="KEGG" id="bpg:Bathy03g04070"/>
<evidence type="ECO:0000313" key="5">
    <source>
        <dbReference type="Proteomes" id="UP000198341"/>
    </source>
</evidence>
<dbReference type="Gene3D" id="2.60.120.10">
    <property type="entry name" value="Jelly Rolls"/>
    <property type="match status" value="2"/>
</dbReference>
<gene>
    <name evidence="4" type="ORF">Bathy03g04070</name>
</gene>
<dbReference type="eggNOG" id="KOG2508">
    <property type="taxonomic scope" value="Eukaryota"/>
</dbReference>
<dbReference type="PANTHER" id="PTHR12461">
    <property type="entry name" value="HYPOXIA-INDUCIBLE FACTOR 1 ALPHA INHIBITOR-RELATED"/>
    <property type="match status" value="1"/>
</dbReference>
<feature type="region of interest" description="Disordered" evidence="2">
    <location>
        <begin position="93"/>
        <end position="118"/>
    </location>
</feature>
<evidence type="ECO:0000256" key="2">
    <source>
        <dbReference type="SAM" id="MobiDB-lite"/>
    </source>
</evidence>
<dbReference type="GeneID" id="19016944"/>
<comment type="similarity">
    <text evidence="1">Belongs to the JARID1 histone demethylase family.</text>
</comment>
<reference evidence="4 5" key="1">
    <citation type="submission" date="2011-10" db="EMBL/GenBank/DDBJ databases">
        <authorList>
            <person name="Genoscope - CEA"/>
        </authorList>
    </citation>
    <scope>NUCLEOTIDE SEQUENCE [LARGE SCALE GENOMIC DNA]</scope>
    <source>
        <strain evidence="4 5">RCC 1105</strain>
    </source>
</reference>
<proteinExistence type="inferred from homology"/>
<accession>K8ECC7</accession>
<protein>
    <submittedName>
        <fullName evidence="4">Ion channel putative</fullName>
    </submittedName>
</protein>
<dbReference type="InterPro" id="IPR041667">
    <property type="entry name" value="Cupin_8"/>
</dbReference>
<dbReference type="OrthoDB" id="415358at2759"/>
<dbReference type="InterPro" id="IPR003347">
    <property type="entry name" value="JmjC_dom"/>
</dbReference>
<dbReference type="SUPFAM" id="SSF51197">
    <property type="entry name" value="Clavaminate synthase-like"/>
    <property type="match status" value="1"/>
</dbReference>
<dbReference type="InterPro" id="IPR014710">
    <property type="entry name" value="RmlC-like_jellyroll"/>
</dbReference>
<dbReference type="Proteomes" id="UP000198341">
    <property type="component" value="Chromosome 3"/>
</dbReference>
<evidence type="ECO:0000256" key="1">
    <source>
        <dbReference type="ARBA" id="ARBA00006801"/>
    </source>
</evidence>
<dbReference type="AlphaFoldDB" id="K8ECC7"/>
<feature type="compositionally biased region" description="Basic and acidic residues" evidence="2">
    <location>
        <begin position="363"/>
        <end position="377"/>
    </location>
</feature>
<sequence>MTTAKMFEEAKTRITNSYSGWQPEPDRDFVKEVLLKECEENPNSFREEIINTRTPCKLIGGFKETEFECLSSWSNAYLREKCREETETVIVEVKEDDDDVEEDKEEEGEERRSEFGKGTRERMQFADFMTAFERGDHSKYLSASNGERCDKRDGRPEILSVPLKSLVNPFMLFGNELRRKQWSNEKRERDLTALDGEGKVPLRPKLMGWSAVSTVNMWMGRGTRGETSSGLHHDFHDNLYVLARGFKRFELYAPSECEKMYLKGRATRVCENGMICYDDETPSYGKDFDAAKERVEREQKRLEKQWAIERGEVKKEKEKKEEEEEEEEEDDEDFEFDEDTFVDDYVDSDEGEEEEEEEEEEEKDKTANNKRQKTYERGKKRASKPLPKSFSTVDRSNLDRFPKFKQAKKLTCELKAGEMLYLPAGWFHEVFSSEKNVFQTKEGYEGHMALNYWFQPHSKEGVEVEGPHGVSLETPPSRRMIWERDFEIWLNRQKWYEPPEMEKYDYDILKK</sequence>